<keyword evidence="5 9" id="KW-1133">Transmembrane helix</keyword>
<organism evidence="10 11">
    <name type="scientific">candidate division WOR-3 bacterium</name>
    <dbReference type="NCBI Taxonomy" id="2052148"/>
    <lineage>
        <taxon>Bacteria</taxon>
        <taxon>Bacteria division WOR-3</taxon>
    </lineage>
</organism>
<feature type="transmembrane region" description="Helical" evidence="9">
    <location>
        <begin position="12"/>
        <end position="32"/>
    </location>
</feature>
<evidence type="ECO:0000256" key="3">
    <source>
        <dbReference type="ARBA" id="ARBA00022475"/>
    </source>
</evidence>
<evidence type="ECO:0000256" key="1">
    <source>
        <dbReference type="ARBA" id="ARBA00004162"/>
    </source>
</evidence>
<evidence type="ECO:0000256" key="8">
    <source>
        <dbReference type="SAM" id="MobiDB-lite"/>
    </source>
</evidence>
<name>A0A9D5K841_UNCW3</name>
<dbReference type="Proteomes" id="UP000630660">
    <property type="component" value="Unassembled WGS sequence"/>
</dbReference>
<keyword evidence="6 9" id="KW-0472">Membrane</keyword>
<comment type="subcellular location">
    <subcellularLocation>
        <location evidence="1">Cell membrane</location>
        <topology evidence="1">Single-pass membrane protein</topology>
    </subcellularLocation>
    <subcellularLocation>
        <location evidence="7">Cell membrane</location>
        <topology evidence="7">Single-pass type II membrane protein</topology>
    </subcellularLocation>
</comment>
<evidence type="ECO:0000256" key="9">
    <source>
        <dbReference type="SAM" id="Phobius"/>
    </source>
</evidence>
<reference evidence="10" key="1">
    <citation type="submission" date="2019-11" db="EMBL/GenBank/DDBJ databases">
        <title>Microbial mats filling the niche in hypersaline microbial mats.</title>
        <authorList>
            <person name="Wong H.L."/>
            <person name="Macleod F.I."/>
            <person name="White R.A. III"/>
            <person name="Burns B.P."/>
        </authorList>
    </citation>
    <scope>NUCLEOTIDE SEQUENCE</scope>
    <source>
        <strain evidence="10">Bin_327</strain>
    </source>
</reference>
<dbReference type="GO" id="GO:0022857">
    <property type="term" value="F:transmembrane transporter activity"/>
    <property type="evidence" value="ECO:0007669"/>
    <property type="project" value="InterPro"/>
</dbReference>
<comment type="caution">
    <text evidence="10">The sequence shown here is derived from an EMBL/GenBank/DDBJ whole genome shotgun (WGS) entry which is preliminary data.</text>
</comment>
<sequence>MPERLEHRSLGVPIIPMAGVALVIVLMMMITAQELMSHEDTPVNVPQTETLQKKTEDAVTIAVMESPPNSGEKKFFYNDKEMSLDHLQIKLKDTLNKAEVGMLVVIRADSSAPSEWVIELLGKAKEAGAQRVALATKGHEAKKEEDEEEEK</sequence>
<evidence type="ECO:0000256" key="5">
    <source>
        <dbReference type="ARBA" id="ARBA00022989"/>
    </source>
</evidence>
<evidence type="ECO:0000256" key="7">
    <source>
        <dbReference type="RuleBase" id="RU003879"/>
    </source>
</evidence>
<keyword evidence="3" id="KW-1003">Cell membrane</keyword>
<dbReference type="Pfam" id="PF02472">
    <property type="entry name" value="ExbD"/>
    <property type="match status" value="1"/>
</dbReference>
<evidence type="ECO:0008006" key="12">
    <source>
        <dbReference type="Google" id="ProtNLM"/>
    </source>
</evidence>
<evidence type="ECO:0000256" key="6">
    <source>
        <dbReference type="ARBA" id="ARBA00023136"/>
    </source>
</evidence>
<feature type="region of interest" description="Disordered" evidence="8">
    <location>
        <begin position="132"/>
        <end position="151"/>
    </location>
</feature>
<dbReference type="EMBL" id="WJKJ01000038">
    <property type="protein sequence ID" value="MBD3363834.1"/>
    <property type="molecule type" value="Genomic_DNA"/>
</dbReference>
<dbReference type="Gene3D" id="3.30.420.270">
    <property type="match status" value="1"/>
</dbReference>
<keyword evidence="7" id="KW-0653">Protein transport</keyword>
<evidence type="ECO:0000256" key="2">
    <source>
        <dbReference type="ARBA" id="ARBA00005811"/>
    </source>
</evidence>
<dbReference type="GO" id="GO:0005886">
    <property type="term" value="C:plasma membrane"/>
    <property type="evidence" value="ECO:0007669"/>
    <property type="project" value="UniProtKB-SubCell"/>
</dbReference>
<proteinExistence type="inferred from homology"/>
<keyword evidence="7" id="KW-0813">Transport</keyword>
<protein>
    <recommendedName>
        <fullName evidence="12">Biopolymer transporter ExbD</fullName>
    </recommendedName>
</protein>
<accession>A0A9D5K841</accession>
<keyword evidence="4 7" id="KW-0812">Transmembrane</keyword>
<dbReference type="PANTHER" id="PTHR30558">
    <property type="entry name" value="EXBD MEMBRANE COMPONENT OF PMF-DRIVEN MACROMOLECULE IMPORT SYSTEM"/>
    <property type="match status" value="1"/>
</dbReference>
<dbReference type="AlphaFoldDB" id="A0A9D5K841"/>
<gene>
    <name evidence="10" type="ORF">GF359_01315</name>
</gene>
<evidence type="ECO:0000313" key="11">
    <source>
        <dbReference type="Proteomes" id="UP000630660"/>
    </source>
</evidence>
<evidence type="ECO:0000313" key="10">
    <source>
        <dbReference type="EMBL" id="MBD3363834.1"/>
    </source>
</evidence>
<comment type="similarity">
    <text evidence="2 7">Belongs to the ExbD/TolR family.</text>
</comment>
<evidence type="ECO:0000256" key="4">
    <source>
        <dbReference type="ARBA" id="ARBA00022692"/>
    </source>
</evidence>
<dbReference type="InterPro" id="IPR003400">
    <property type="entry name" value="ExbD"/>
</dbReference>
<dbReference type="GO" id="GO:0015031">
    <property type="term" value="P:protein transport"/>
    <property type="evidence" value="ECO:0007669"/>
    <property type="project" value="UniProtKB-KW"/>
</dbReference>